<dbReference type="Gene3D" id="1.25.40.10">
    <property type="entry name" value="Tetratricopeptide repeat domain"/>
    <property type="match status" value="2"/>
</dbReference>
<dbReference type="Pfam" id="PF13525">
    <property type="entry name" value="YfiO"/>
    <property type="match status" value="1"/>
</dbReference>
<proteinExistence type="inferred from homology"/>
<dbReference type="CDD" id="cd13401">
    <property type="entry name" value="Slt70-like"/>
    <property type="match status" value="1"/>
</dbReference>
<feature type="compositionally biased region" description="Basic residues" evidence="3">
    <location>
        <begin position="35"/>
        <end position="49"/>
    </location>
</feature>
<feature type="region of interest" description="Disordered" evidence="3">
    <location>
        <begin position="35"/>
        <end position="81"/>
    </location>
</feature>
<feature type="domain" description="Transglycosylase SLT" evidence="5">
    <location>
        <begin position="646"/>
        <end position="757"/>
    </location>
</feature>
<evidence type="ECO:0000313" key="8">
    <source>
        <dbReference type="Proteomes" id="UP000006844"/>
    </source>
</evidence>
<dbReference type="HOGENOM" id="CLU_013746_1_1_0"/>
<dbReference type="EMBL" id="CP002467">
    <property type="protein sequence ID" value="ADV82343.1"/>
    <property type="molecule type" value="Genomic_DNA"/>
</dbReference>
<dbReference type="InterPro" id="IPR008258">
    <property type="entry name" value="Transglycosylase_SLT_dom_1"/>
</dbReference>
<feature type="compositionally biased region" description="Low complexity" evidence="3">
    <location>
        <begin position="50"/>
        <end position="62"/>
    </location>
</feature>
<dbReference type="Pfam" id="PF01464">
    <property type="entry name" value="SLT"/>
    <property type="match status" value="1"/>
</dbReference>
<evidence type="ECO:0000259" key="6">
    <source>
        <dbReference type="Pfam" id="PF13525"/>
    </source>
</evidence>
<dbReference type="PANTHER" id="PTHR37423">
    <property type="entry name" value="SOLUBLE LYTIC MUREIN TRANSGLYCOSYLASE-RELATED"/>
    <property type="match status" value="1"/>
</dbReference>
<reference evidence="7 8" key="1">
    <citation type="journal article" date="2012" name="Stand. Genomic Sci.">
        <title>Complete genome sequence of Terriglobus saanensis type strain SP1PR4(T), an Acidobacteria from tundra soil.</title>
        <authorList>
            <person name="Rawat S.R."/>
            <person name="Mannisto M.K."/>
            <person name="Starovoytov V."/>
            <person name="Goodwin L."/>
            <person name="Nolan M."/>
            <person name="Hauser L."/>
            <person name="Land M."/>
            <person name="Davenport K.W."/>
            <person name="Woyke T."/>
            <person name="Haggblom M.M."/>
        </authorList>
    </citation>
    <scope>NUCLEOTIDE SEQUENCE</scope>
    <source>
        <strain evidence="8">ATCC BAA-1853 / DSM 23119 / SP1PR4</strain>
    </source>
</reference>
<dbReference type="RefSeq" id="WP_013568076.1">
    <property type="nucleotide sequence ID" value="NC_014963.1"/>
</dbReference>
<dbReference type="eggNOG" id="COG0741">
    <property type="taxonomic scope" value="Bacteria"/>
</dbReference>
<dbReference type="KEGG" id="tsa:AciPR4_1521"/>
<evidence type="ECO:0000256" key="3">
    <source>
        <dbReference type="SAM" id="MobiDB-lite"/>
    </source>
</evidence>
<evidence type="ECO:0000259" key="5">
    <source>
        <dbReference type="Pfam" id="PF01464"/>
    </source>
</evidence>
<organism evidence="7 8">
    <name type="scientific">Terriglobus saanensis (strain ATCC BAA-1853 / DSM 23119 / SP1PR4)</name>
    <dbReference type="NCBI Taxonomy" id="401053"/>
    <lineage>
        <taxon>Bacteria</taxon>
        <taxon>Pseudomonadati</taxon>
        <taxon>Acidobacteriota</taxon>
        <taxon>Terriglobia</taxon>
        <taxon>Terriglobales</taxon>
        <taxon>Acidobacteriaceae</taxon>
        <taxon>Terriglobus</taxon>
    </lineage>
</organism>
<dbReference type="eggNOG" id="COG0457">
    <property type="taxonomic scope" value="Bacteria"/>
</dbReference>
<comment type="similarity">
    <text evidence="1">Belongs to the transglycosylase Slt family.</text>
</comment>
<dbReference type="SUPFAM" id="SSF48452">
    <property type="entry name" value="TPR-like"/>
    <property type="match status" value="2"/>
</dbReference>
<name>E8V1R2_TERSS</name>
<feature type="compositionally biased region" description="Basic residues" evidence="3">
    <location>
        <begin position="63"/>
        <end position="81"/>
    </location>
</feature>
<dbReference type="PANTHER" id="PTHR37423:SF2">
    <property type="entry name" value="MEMBRANE-BOUND LYTIC MUREIN TRANSGLYCOSYLASE C"/>
    <property type="match status" value="1"/>
</dbReference>
<gene>
    <name evidence="7" type="ordered locus">AciPR4_1521</name>
</gene>
<dbReference type="SUPFAM" id="SSF53955">
    <property type="entry name" value="Lysozyme-like"/>
    <property type="match status" value="1"/>
</dbReference>
<dbReference type="InterPro" id="IPR039565">
    <property type="entry name" value="BamD-like"/>
</dbReference>
<dbReference type="InterPro" id="IPR011990">
    <property type="entry name" value="TPR-like_helical_dom_sf"/>
</dbReference>
<evidence type="ECO:0000256" key="1">
    <source>
        <dbReference type="ARBA" id="ARBA00007734"/>
    </source>
</evidence>
<evidence type="ECO:0000256" key="2">
    <source>
        <dbReference type="ARBA" id="ARBA00022729"/>
    </source>
</evidence>
<keyword evidence="2 4" id="KW-0732">Signal</keyword>
<feature type="chain" id="PRO_5003228902" evidence="4">
    <location>
        <begin position="34"/>
        <end position="793"/>
    </location>
</feature>
<dbReference type="InterPro" id="IPR023346">
    <property type="entry name" value="Lysozyme-like_dom_sf"/>
</dbReference>
<feature type="domain" description="Outer membrane lipoprotein BamD-like" evidence="6">
    <location>
        <begin position="409"/>
        <end position="493"/>
    </location>
</feature>
<accession>E8V1R2</accession>
<protein>
    <submittedName>
        <fullName evidence="7">Lytic transglycosylase catalytic</fullName>
    </submittedName>
</protein>
<evidence type="ECO:0000313" key="7">
    <source>
        <dbReference type="EMBL" id="ADV82343.1"/>
    </source>
</evidence>
<evidence type="ECO:0000256" key="4">
    <source>
        <dbReference type="SAM" id="SignalP"/>
    </source>
</evidence>
<dbReference type="AlphaFoldDB" id="E8V1R2"/>
<keyword evidence="8" id="KW-1185">Reference proteome</keyword>
<sequence length="793" mass="87195">MKSLENRGGLRPGARITSALVLCLALTSVDGLAATKKKPATATSAKKKATPAGSHGKAAAKGTGKKGAKGSKGKGIKGRGAKAKVVSVHSAPTAQSLHLARAFAASTQLRPMAQQLAANRSPAAFAGVSEYARQHPGEAASAAYLSLGHAYMLDRRFSDASSAFRQAAAQGDALNDYADYLGAQAALQSGNGSVAFSLLSGFAQKYPESIFAANAPVLLANAYLQQNNASMALQTLQANASSSQATHSDFQYAKGRALQVSGQNQQAIAVFREIYLRQPLTTEAGQARTQLSALGAQLTAAERKIHADQLFNAKRYTEASAEYHALEHDDASLSLADKDALEIYAAVCDLKLKHLSRRDVERLPDTNDDSAALKLYLTAEISRNEKDIQAQRNAMQAMIERFPHSRWTEEALYSGGNMHLLQHDASNAIWHYSQLYTNFPNSVYAPSAHWRTAWMNYRLRRYPEAARLMEEQIARYPQSTEASAALFWRARLYEDPEKNFSQAVNFYQVLSEVYRNYYYGVMARVRLRALGQQPVVAPAPTLASVKTPATPILIAELPENDPHLIKARLLANAALNEYIAPEIQMSPTSAQWGTLAQAEIYASYGENVRALQSMKHSGLSFFALPIDEVPAEYWHLLFPKPYWSEITEQAQRNNVDPYLVASLIRQETEFNPVAVSRMNAYGLMQLLPAVGKAQAKRQGIKGFNTNMLLNPSTNIALGVANLKQVMDRFGGQPEYALAAYNAGDVPVRNWMALNDYKDMPEFVESIPYTETREYVQAIMRNREMYRQLYSGAK</sequence>
<dbReference type="Proteomes" id="UP000006844">
    <property type="component" value="Chromosome"/>
</dbReference>
<dbReference type="STRING" id="401053.AciPR4_1521"/>
<dbReference type="Gene3D" id="1.10.530.10">
    <property type="match status" value="1"/>
</dbReference>
<feature type="signal peptide" evidence="4">
    <location>
        <begin position="1"/>
        <end position="33"/>
    </location>
</feature>